<keyword evidence="8" id="KW-1185">Reference proteome</keyword>
<dbReference type="Proteomes" id="UP000494106">
    <property type="component" value="Unassembled WGS sequence"/>
</dbReference>
<evidence type="ECO:0000313" key="8">
    <source>
        <dbReference type="Proteomes" id="UP000494106"/>
    </source>
</evidence>
<comment type="caution">
    <text evidence="7">The sequence shown here is derived from an EMBL/GenBank/DDBJ whole genome shotgun (WGS) entry which is preliminary data.</text>
</comment>
<feature type="domain" description="SMP-30/Gluconolactonase/LRE-like region" evidence="5">
    <location>
        <begin position="354"/>
        <end position="608"/>
    </location>
</feature>
<name>A0A8S0ZWI3_ARCPL</name>
<dbReference type="SUPFAM" id="SSF63829">
    <property type="entry name" value="Calcium-dependent phosphotriesterase"/>
    <property type="match status" value="2"/>
</dbReference>
<dbReference type="PANTHER" id="PTHR10907">
    <property type="entry name" value="REGUCALCIN"/>
    <property type="match status" value="1"/>
</dbReference>
<dbReference type="EMBL" id="CADEBC010000479">
    <property type="protein sequence ID" value="CAB3233399.1"/>
    <property type="molecule type" value="Genomic_DNA"/>
</dbReference>
<keyword evidence="4" id="KW-0732">Signal</keyword>
<dbReference type="OrthoDB" id="423498at2759"/>
<evidence type="ECO:0000256" key="1">
    <source>
        <dbReference type="ARBA" id="ARBA00008853"/>
    </source>
</evidence>
<feature type="domain" description="SMP-30/Gluconolactonase/LRE-like region" evidence="5">
    <location>
        <begin position="52"/>
        <end position="308"/>
    </location>
</feature>
<evidence type="ECO:0000313" key="6">
    <source>
        <dbReference type="EMBL" id="CAB3233399.1"/>
    </source>
</evidence>
<dbReference type="InterPro" id="IPR013658">
    <property type="entry name" value="SGL"/>
</dbReference>
<protein>
    <recommendedName>
        <fullName evidence="5">SMP-30/Gluconolactonase/LRE-like region domain-containing protein</fullName>
    </recommendedName>
</protein>
<keyword evidence="3" id="KW-0479">Metal-binding</keyword>
<feature type="signal peptide" evidence="4">
    <location>
        <begin position="1"/>
        <end position="18"/>
    </location>
</feature>
<dbReference type="GO" id="GO:0004341">
    <property type="term" value="F:gluconolactonase activity"/>
    <property type="evidence" value="ECO:0007669"/>
    <property type="project" value="TreeGrafter"/>
</dbReference>
<dbReference type="PANTHER" id="PTHR10907:SF47">
    <property type="entry name" value="REGUCALCIN"/>
    <property type="match status" value="1"/>
</dbReference>
<evidence type="ECO:0000259" key="5">
    <source>
        <dbReference type="Pfam" id="PF08450"/>
    </source>
</evidence>
<keyword evidence="3" id="KW-0862">Zinc</keyword>
<evidence type="ECO:0000313" key="7">
    <source>
        <dbReference type="EMBL" id="CAB3238449.1"/>
    </source>
</evidence>
<accession>A0A8S0ZWI3</accession>
<dbReference type="GO" id="GO:0005509">
    <property type="term" value="F:calcium ion binding"/>
    <property type="evidence" value="ECO:0007669"/>
    <property type="project" value="TreeGrafter"/>
</dbReference>
<feature type="binding site" evidence="3">
    <location>
        <position position="355"/>
    </location>
    <ligand>
        <name>a divalent metal cation</name>
        <dbReference type="ChEBI" id="CHEBI:60240"/>
    </ligand>
</feature>
<reference evidence="8 9" key="1">
    <citation type="submission" date="2020-04" db="EMBL/GenBank/DDBJ databases">
        <authorList>
            <person name="Wallbank WR R."/>
            <person name="Pardo Diaz C."/>
            <person name="Kozak K."/>
            <person name="Martin S."/>
            <person name="Jiggins C."/>
            <person name="Moest M."/>
            <person name="Warren A I."/>
            <person name="Byers J.R.P. K."/>
            <person name="Montejo-Kovacevich G."/>
            <person name="Yen C E."/>
        </authorList>
    </citation>
    <scope>NUCLEOTIDE SEQUENCE [LARGE SCALE GENOMIC DNA]</scope>
</reference>
<dbReference type="InterPro" id="IPR005511">
    <property type="entry name" value="SMP-30"/>
</dbReference>
<proteinExistence type="inferred from homology"/>
<evidence type="ECO:0000313" key="9">
    <source>
        <dbReference type="Proteomes" id="UP000494256"/>
    </source>
</evidence>
<dbReference type="Proteomes" id="UP000494256">
    <property type="component" value="Unassembled WGS sequence"/>
</dbReference>
<dbReference type="GO" id="GO:0019853">
    <property type="term" value="P:L-ascorbic acid biosynthetic process"/>
    <property type="evidence" value="ECO:0007669"/>
    <property type="project" value="TreeGrafter"/>
</dbReference>
<gene>
    <name evidence="6" type="ORF">APLA_LOCUS5242</name>
    <name evidence="7" type="ORF">APLA_LOCUS8240</name>
</gene>
<dbReference type="AlphaFoldDB" id="A0A8S0ZWI3"/>
<comment type="cofactor">
    <cofactor evidence="3">
        <name>Zn(2+)</name>
        <dbReference type="ChEBI" id="CHEBI:29105"/>
    </cofactor>
    <text evidence="3">Binds 1 divalent metal cation per subunit.</text>
</comment>
<feature type="binding site" evidence="3">
    <location>
        <position position="549"/>
    </location>
    <ligand>
        <name>a divalent metal cation</name>
        <dbReference type="ChEBI" id="CHEBI:60240"/>
    </ligand>
</feature>
<evidence type="ECO:0000256" key="3">
    <source>
        <dbReference type="PIRSR" id="PIRSR605511-2"/>
    </source>
</evidence>
<feature type="chain" id="PRO_5036272992" description="SMP-30/Gluconolactonase/LRE-like region domain-containing protein" evidence="4">
    <location>
        <begin position="19"/>
        <end position="650"/>
    </location>
</feature>
<evidence type="ECO:0000256" key="2">
    <source>
        <dbReference type="PIRSR" id="PIRSR605511-1"/>
    </source>
</evidence>
<dbReference type="Gene3D" id="2.120.10.30">
    <property type="entry name" value="TolB, C-terminal domain"/>
    <property type="match status" value="2"/>
</dbReference>
<dbReference type="PRINTS" id="PR01790">
    <property type="entry name" value="SMP30FAMILY"/>
</dbReference>
<comment type="similarity">
    <text evidence="1">Belongs to the SMP-30/CGR1 family.</text>
</comment>
<feature type="binding site" evidence="3">
    <location>
        <position position="496"/>
    </location>
    <ligand>
        <name>a divalent metal cation</name>
        <dbReference type="ChEBI" id="CHEBI:60240"/>
    </ligand>
</feature>
<dbReference type="EMBL" id="CADEBD010000306">
    <property type="protein sequence ID" value="CAB3238449.1"/>
    <property type="molecule type" value="Genomic_DNA"/>
</dbReference>
<feature type="active site" description="Proton donor/acceptor" evidence="2">
    <location>
        <position position="549"/>
    </location>
</feature>
<dbReference type="Pfam" id="PF08450">
    <property type="entry name" value="SGL"/>
    <property type="match status" value="2"/>
</dbReference>
<organism evidence="7 9">
    <name type="scientific">Arctia plantaginis</name>
    <name type="common">Wood tiger moth</name>
    <name type="synonym">Phalaena plantaginis</name>
    <dbReference type="NCBI Taxonomy" id="874455"/>
    <lineage>
        <taxon>Eukaryota</taxon>
        <taxon>Metazoa</taxon>
        <taxon>Ecdysozoa</taxon>
        <taxon>Arthropoda</taxon>
        <taxon>Hexapoda</taxon>
        <taxon>Insecta</taxon>
        <taxon>Pterygota</taxon>
        <taxon>Neoptera</taxon>
        <taxon>Endopterygota</taxon>
        <taxon>Lepidoptera</taxon>
        <taxon>Glossata</taxon>
        <taxon>Ditrysia</taxon>
        <taxon>Noctuoidea</taxon>
        <taxon>Erebidae</taxon>
        <taxon>Arctiinae</taxon>
        <taxon>Arctia</taxon>
    </lineage>
</organism>
<sequence>MFIFICLVYLSQYSKCIASVEPQDNQETQQFYRISMVSSHENPGSPALFIHGKSPVWDPVLQSLYFVDARDNKVHKLDYVSGKITSKYIGYGEVNVVSLVSGSQRVLVSVRSALYLLEWGMTGDEALRLVTTLDMGLPDNVISDGKPDAEGRFWAGTKGPERGDEVAPDKGTLYTIEQESFAKPRIQIRPVSISSGLVWSLNNSVLYYIDSATQKVEAFDYDLHKGDLSGRRTILDITNYGYEDAFPDGMTIDSHGKLWVALMLGGTVLHIDPDKGQVIFGYKLPVSRVSAVCWGGPNFDELFVTTARGNHDVTNEPLGGAIFTIRGTGSRGHLTRHNEHFNAFEFTNLTFTHAESPVWDTATNTLFWVDVINQDVHSLNYYTGSHDIKHIAYGEVNIVMPIENSRRLLVGVRCELFLLDWYKPGDAALRLVAALDEGFPDNVLNEGKADAIGRFWGGTKGRQNRHIVTPDEGTLYSLEGPNFIPRIHVKPVTISNGLVWSLNNTVMYYVDSFTRKVEAFDFDLLKGRLSNRRTIYDVSEDFPEPVIADGMTIDIHGFLWVALMFEGRVIRIDPDRRYVVETYKLPVSRTTSMTWAGPALDNLVVTTSRRDMDVTALRQEPLSGSLFILHRLGTTGVPDYKFVFPNADNY</sequence>
<feature type="binding site" evidence="3">
    <location>
        <position position="445"/>
    </location>
    <ligand>
        <name>substrate</name>
    </ligand>
</feature>
<dbReference type="InterPro" id="IPR011042">
    <property type="entry name" value="6-blade_b-propeller_TolB-like"/>
</dbReference>
<evidence type="ECO:0000256" key="4">
    <source>
        <dbReference type="SAM" id="SignalP"/>
    </source>
</evidence>